<dbReference type="KEGG" id="jeo:JMA_07170"/>
<dbReference type="InterPro" id="IPR038770">
    <property type="entry name" value="Na+/solute_symporter_sf"/>
</dbReference>
<evidence type="ECO:0000256" key="10">
    <source>
        <dbReference type="SAM" id="Phobius"/>
    </source>
</evidence>
<dbReference type="GO" id="GO:0015386">
    <property type="term" value="F:potassium:proton antiporter activity"/>
    <property type="evidence" value="ECO:0007669"/>
    <property type="project" value="TreeGrafter"/>
</dbReference>
<evidence type="ECO:0000256" key="5">
    <source>
        <dbReference type="ARBA" id="ARBA00022989"/>
    </source>
</evidence>
<evidence type="ECO:0000256" key="1">
    <source>
        <dbReference type="ARBA" id="ARBA00004651"/>
    </source>
</evidence>
<feature type="transmembrane region" description="Helical" evidence="10">
    <location>
        <begin position="299"/>
        <end position="324"/>
    </location>
</feature>
<dbReference type="OrthoDB" id="9809206at2"/>
<dbReference type="InterPro" id="IPR018422">
    <property type="entry name" value="Cation/H_exchanger_CPA1"/>
</dbReference>
<reference evidence="12 13" key="1">
    <citation type="submission" date="2014-08" db="EMBL/GenBank/DDBJ databases">
        <title>Complete genome of a marine bacteria Jeotgalibacillus malaysiensis.</title>
        <authorList>
            <person name="Yaakop A.S."/>
            <person name="Chan K.-G."/>
            <person name="Goh K.M."/>
        </authorList>
    </citation>
    <scope>NUCLEOTIDE SEQUENCE [LARGE SCALE GENOMIC DNA]</scope>
    <source>
        <strain evidence="12 13">D5</strain>
    </source>
</reference>
<dbReference type="PANTHER" id="PTHR10110">
    <property type="entry name" value="SODIUM/HYDROGEN EXCHANGER"/>
    <property type="match status" value="1"/>
</dbReference>
<feature type="transmembrane region" description="Helical" evidence="10">
    <location>
        <begin position="273"/>
        <end position="293"/>
    </location>
</feature>
<comment type="subcellular location">
    <subcellularLocation>
        <location evidence="1">Cell membrane</location>
        <topology evidence="1">Multi-pass membrane protein</topology>
    </subcellularLocation>
</comment>
<dbReference type="PANTHER" id="PTHR10110:SF86">
    <property type="entry name" value="SODIUM_HYDROGEN EXCHANGER 7"/>
    <property type="match status" value="1"/>
</dbReference>
<keyword evidence="3" id="KW-1003">Cell membrane</keyword>
<keyword evidence="5 10" id="KW-1133">Transmembrane helix</keyword>
<gene>
    <name evidence="12" type="ORF">JMA_07170</name>
</gene>
<keyword evidence="8 10" id="KW-0472">Membrane</keyword>
<dbReference type="GO" id="GO:0005886">
    <property type="term" value="C:plasma membrane"/>
    <property type="evidence" value="ECO:0007669"/>
    <property type="project" value="UniProtKB-SubCell"/>
</dbReference>
<organism evidence="12 13">
    <name type="scientific">Jeotgalibacillus malaysiensis</name>
    <dbReference type="NCBI Taxonomy" id="1508404"/>
    <lineage>
        <taxon>Bacteria</taxon>
        <taxon>Bacillati</taxon>
        <taxon>Bacillota</taxon>
        <taxon>Bacilli</taxon>
        <taxon>Bacillales</taxon>
        <taxon>Caryophanaceae</taxon>
        <taxon>Jeotgalibacillus</taxon>
    </lineage>
</organism>
<dbReference type="AlphaFoldDB" id="A0A0B5APM3"/>
<keyword evidence="9" id="KW-0739">Sodium transport</keyword>
<dbReference type="HOGENOM" id="CLU_005912_8_1_9"/>
<name>A0A0B5APM3_9BACL</name>
<keyword evidence="2" id="KW-0813">Transport</keyword>
<evidence type="ECO:0000256" key="3">
    <source>
        <dbReference type="ARBA" id="ARBA00022475"/>
    </source>
</evidence>
<dbReference type="InterPro" id="IPR006153">
    <property type="entry name" value="Cation/H_exchanger_TM"/>
</dbReference>
<feature type="domain" description="Cation/H+ exchanger transmembrane" evidence="11">
    <location>
        <begin position="8"/>
        <end position="391"/>
    </location>
</feature>
<dbReference type="Gene3D" id="1.20.1530.20">
    <property type="match status" value="1"/>
</dbReference>
<evidence type="ECO:0000259" key="11">
    <source>
        <dbReference type="Pfam" id="PF00999"/>
    </source>
</evidence>
<dbReference type="EMBL" id="CP009416">
    <property type="protein sequence ID" value="AJD90034.1"/>
    <property type="molecule type" value="Genomic_DNA"/>
</dbReference>
<protein>
    <recommendedName>
        <fullName evidence="11">Cation/H+ exchanger transmembrane domain-containing protein</fullName>
    </recommendedName>
</protein>
<proteinExistence type="predicted"/>
<sequence length="395" mass="43251">MEPVQIVVLLLIGYIVFTIDKRTQVFPRPPVLVGIGILLYFVPFFSGIQLSEKALYEIILPALLFISAYKFSVGALKTNSWAIAILSTVGLVITVLGLGGAIYVIATLFVPLNFTEALLIAAVLTPTDPVSVTSILHKSLDNEKVGDIVEGESLINDGTSYVIFATLLSIHQGHESFSFFSFMGEFLYVAIGGALIGIVFGWIVSQAVHFTHHQEYQVMLSIVMAYGIFILAESFGISGVLATVAAGLMLSWEFNRINREDHYRESLDHFWDVVEPTLLSLVFLMIGFTAVDYLKWEWFGFAVTVFILSLVIRTLIVVFTAQSVPPIKKTLSWKESLLISFGGVKGTMSVVLLLLLEASDAGDTGTVMTVSFIAVLLSLFIQSIGVHPLAKLLKS</sequence>
<evidence type="ECO:0000256" key="7">
    <source>
        <dbReference type="ARBA" id="ARBA00023065"/>
    </source>
</evidence>
<feature type="transmembrane region" description="Helical" evidence="10">
    <location>
        <begin position="54"/>
        <end position="71"/>
    </location>
</feature>
<dbReference type="GO" id="GO:0098719">
    <property type="term" value="P:sodium ion import across plasma membrane"/>
    <property type="evidence" value="ECO:0007669"/>
    <property type="project" value="TreeGrafter"/>
</dbReference>
<evidence type="ECO:0000256" key="6">
    <source>
        <dbReference type="ARBA" id="ARBA00023053"/>
    </source>
</evidence>
<evidence type="ECO:0000256" key="9">
    <source>
        <dbReference type="ARBA" id="ARBA00023201"/>
    </source>
</evidence>
<dbReference type="GO" id="GO:0051453">
    <property type="term" value="P:regulation of intracellular pH"/>
    <property type="evidence" value="ECO:0007669"/>
    <property type="project" value="TreeGrafter"/>
</dbReference>
<feature type="transmembrane region" description="Helical" evidence="10">
    <location>
        <begin position="368"/>
        <end position="390"/>
    </location>
</feature>
<keyword evidence="13" id="KW-1185">Reference proteome</keyword>
<dbReference type="GO" id="GO:0015385">
    <property type="term" value="F:sodium:proton antiporter activity"/>
    <property type="evidence" value="ECO:0007669"/>
    <property type="project" value="InterPro"/>
</dbReference>
<feature type="transmembrane region" description="Helical" evidence="10">
    <location>
        <begin position="224"/>
        <end position="252"/>
    </location>
</feature>
<dbReference type="STRING" id="1508404.JMA_07170"/>
<keyword evidence="6" id="KW-0915">Sodium</keyword>
<evidence type="ECO:0000256" key="4">
    <source>
        <dbReference type="ARBA" id="ARBA00022692"/>
    </source>
</evidence>
<evidence type="ECO:0000313" key="12">
    <source>
        <dbReference type="EMBL" id="AJD90034.1"/>
    </source>
</evidence>
<evidence type="ECO:0000256" key="8">
    <source>
        <dbReference type="ARBA" id="ARBA00023136"/>
    </source>
</evidence>
<accession>A0A0B5APM3</accession>
<feature type="transmembrane region" description="Helical" evidence="10">
    <location>
        <begin position="30"/>
        <end position="48"/>
    </location>
</feature>
<feature type="transmembrane region" description="Helical" evidence="10">
    <location>
        <begin position="83"/>
        <end position="105"/>
    </location>
</feature>
<feature type="transmembrane region" description="Helical" evidence="10">
    <location>
        <begin position="186"/>
        <end position="204"/>
    </location>
</feature>
<dbReference type="Proteomes" id="UP000031449">
    <property type="component" value="Chromosome"/>
</dbReference>
<dbReference type="Pfam" id="PF00999">
    <property type="entry name" value="Na_H_Exchanger"/>
    <property type="match status" value="1"/>
</dbReference>
<evidence type="ECO:0000313" key="13">
    <source>
        <dbReference type="Proteomes" id="UP000031449"/>
    </source>
</evidence>
<feature type="transmembrane region" description="Helical" evidence="10">
    <location>
        <begin position="336"/>
        <end position="356"/>
    </location>
</feature>
<keyword evidence="7" id="KW-0406">Ion transport</keyword>
<feature type="transmembrane region" description="Helical" evidence="10">
    <location>
        <begin position="6"/>
        <end position="23"/>
    </location>
</feature>
<dbReference type="BioCyc" id="JESP1508404:G14D9-9934-MONOMER"/>
<evidence type="ECO:0000256" key="2">
    <source>
        <dbReference type="ARBA" id="ARBA00022448"/>
    </source>
</evidence>
<keyword evidence="4 10" id="KW-0812">Transmembrane</keyword>